<dbReference type="AlphaFoldDB" id="A0A392SL45"/>
<protein>
    <submittedName>
        <fullName evidence="2">Serine/threonine protein kinase SRPK1</fullName>
    </submittedName>
</protein>
<keyword evidence="2" id="KW-0808">Transferase</keyword>
<feature type="region of interest" description="Disordered" evidence="1">
    <location>
        <begin position="1"/>
        <end position="23"/>
    </location>
</feature>
<keyword evidence="2" id="KW-0418">Kinase</keyword>
<keyword evidence="3" id="KW-1185">Reference proteome</keyword>
<dbReference type="EMBL" id="LXQA010400509">
    <property type="protein sequence ID" value="MCI49389.1"/>
    <property type="molecule type" value="Genomic_DNA"/>
</dbReference>
<dbReference type="Proteomes" id="UP000265520">
    <property type="component" value="Unassembled WGS sequence"/>
</dbReference>
<name>A0A392SL45_9FABA</name>
<sequence length="71" mass="8148">MYGVARIDTNHNASTSASTYSSDKSKRALFFDGDFDRFSFWKTNMYSHIIGTDVDLWDIVEESVQLQNMDA</sequence>
<keyword evidence="2" id="KW-0723">Serine/threonine-protein kinase</keyword>
<feature type="compositionally biased region" description="Low complexity" evidence="1">
    <location>
        <begin position="13"/>
        <end position="22"/>
    </location>
</feature>
<evidence type="ECO:0000313" key="2">
    <source>
        <dbReference type="EMBL" id="MCI49389.1"/>
    </source>
</evidence>
<dbReference type="GO" id="GO:0004674">
    <property type="term" value="F:protein serine/threonine kinase activity"/>
    <property type="evidence" value="ECO:0007669"/>
    <property type="project" value="UniProtKB-KW"/>
</dbReference>
<proteinExistence type="predicted"/>
<comment type="caution">
    <text evidence="2">The sequence shown here is derived from an EMBL/GenBank/DDBJ whole genome shotgun (WGS) entry which is preliminary data.</text>
</comment>
<organism evidence="2 3">
    <name type="scientific">Trifolium medium</name>
    <dbReference type="NCBI Taxonomy" id="97028"/>
    <lineage>
        <taxon>Eukaryota</taxon>
        <taxon>Viridiplantae</taxon>
        <taxon>Streptophyta</taxon>
        <taxon>Embryophyta</taxon>
        <taxon>Tracheophyta</taxon>
        <taxon>Spermatophyta</taxon>
        <taxon>Magnoliopsida</taxon>
        <taxon>eudicotyledons</taxon>
        <taxon>Gunneridae</taxon>
        <taxon>Pentapetalae</taxon>
        <taxon>rosids</taxon>
        <taxon>fabids</taxon>
        <taxon>Fabales</taxon>
        <taxon>Fabaceae</taxon>
        <taxon>Papilionoideae</taxon>
        <taxon>50 kb inversion clade</taxon>
        <taxon>NPAAA clade</taxon>
        <taxon>Hologalegina</taxon>
        <taxon>IRL clade</taxon>
        <taxon>Trifolieae</taxon>
        <taxon>Trifolium</taxon>
    </lineage>
</organism>
<accession>A0A392SL45</accession>
<evidence type="ECO:0000256" key="1">
    <source>
        <dbReference type="SAM" id="MobiDB-lite"/>
    </source>
</evidence>
<feature type="non-terminal residue" evidence="2">
    <location>
        <position position="71"/>
    </location>
</feature>
<evidence type="ECO:0000313" key="3">
    <source>
        <dbReference type="Proteomes" id="UP000265520"/>
    </source>
</evidence>
<reference evidence="2 3" key="1">
    <citation type="journal article" date="2018" name="Front. Plant Sci.">
        <title>Red Clover (Trifolium pratense) and Zigzag Clover (T. medium) - A Picture of Genomic Similarities and Differences.</title>
        <authorList>
            <person name="Dluhosova J."/>
            <person name="Istvanek J."/>
            <person name="Nedelnik J."/>
            <person name="Repkova J."/>
        </authorList>
    </citation>
    <scope>NUCLEOTIDE SEQUENCE [LARGE SCALE GENOMIC DNA]</scope>
    <source>
        <strain evidence="3">cv. 10/8</strain>
        <tissue evidence="2">Leaf</tissue>
    </source>
</reference>